<sequence length="255" mass="28579">MAGVITASEPFWTAPFAGLSPHRFGKLVTAVRRQSVADGHRGRPWSLSLEDRVLLVVVYWRTNLTMRQLAPLFGDSKSAADRIINRLGPRLALQPRQRFAKDAVLIVDGTLVPTRDRTIAEQSKNYRYSTAHQVVIDADTRLVVVVGRPLPGNRHDSRGWEESGAKDAVGQTMTIADGGYQGTGLVIPHRRTKGQDLPAWKEEHNRSHKRVRARVEHTFARMKSWKILRDCRLKGDGVHHAMLGIARLHNLNLTG</sequence>
<evidence type="ECO:0000259" key="1">
    <source>
        <dbReference type="Pfam" id="PF01609"/>
    </source>
</evidence>
<feature type="domain" description="Transposase Helix-turn-helix" evidence="2">
    <location>
        <begin position="45"/>
        <end position="94"/>
    </location>
</feature>
<name>A0ABU2SYM6_9ACTN</name>
<proteinExistence type="predicted"/>
<keyword evidence="4" id="KW-1185">Reference proteome</keyword>
<gene>
    <name evidence="3" type="ORF">RM609_29160</name>
</gene>
<dbReference type="InterPro" id="IPR002559">
    <property type="entry name" value="Transposase_11"/>
</dbReference>
<dbReference type="Pfam" id="PF13613">
    <property type="entry name" value="HTH_Tnp_4"/>
    <property type="match status" value="1"/>
</dbReference>
<comment type="caution">
    <text evidence="3">The sequence shown here is derived from an EMBL/GenBank/DDBJ whole genome shotgun (WGS) entry which is preliminary data.</text>
</comment>
<accession>A0ABU2SYM6</accession>
<dbReference type="InterPro" id="IPR027805">
    <property type="entry name" value="Transposase_HTH_dom"/>
</dbReference>
<feature type="domain" description="Transposase IS4-like" evidence="1">
    <location>
        <begin position="101"/>
        <end position="251"/>
    </location>
</feature>
<evidence type="ECO:0000313" key="3">
    <source>
        <dbReference type="EMBL" id="MDT0453125.1"/>
    </source>
</evidence>
<evidence type="ECO:0000259" key="2">
    <source>
        <dbReference type="Pfam" id="PF13613"/>
    </source>
</evidence>
<dbReference type="Proteomes" id="UP001180531">
    <property type="component" value="Unassembled WGS sequence"/>
</dbReference>
<organism evidence="3 4">
    <name type="scientific">Streptomyces hesseae</name>
    <dbReference type="NCBI Taxonomy" id="3075519"/>
    <lineage>
        <taxon>Bacteria</taxon>
        <taxon>Bacillati</taxon>
        <taxon>Actinomycetota</taxon>
        <taxon>Actinomycetes</taxon>
        <taxon>Kitasatosporales</taxon>
        <taxon>Streptomycetaceae</taxon>
        <taxon>Streptomyces</taxon>
    </lineage>
</organism>
<protein>
    <submittedName>
        <fullName evidence="3">Transposase</fullName>
    </submittedName>
</protein>
<dbReference type="RefSeq" id="WP_311614726.1">
    <property type="nucleotide sequence ID" value="NZ_JAVRFI010000027.1"/>
</dbReference>
<evidence type="ECO:0000313" key="4">
    <source>
        <dbReference type="Proteomes" id="UP001180531"/>
    </source>
</evidence>
<dbReference type="Pfam" id="PF01609">
    <property type="entry name" value="DDE_Tnp_1"/>
    <property type="match status" value="1"/>
</dbReference>
<reference evidence="3" key="1">
    <citation type="submission" date="2024-05" db="EMBL/GenBank/DDBJ databases">
        <title>30 novel species of actinomycetes from the DSMZ collection.</title>
        <authorList>
            <person name="Nouioui I."/>
        </authorList>
    </citation>
    <scope>NUCLEOTIDE SEQUENCE</scope>
    <source>
        <strain evidence="3">DSM 40473</strain>
    </source>
</reference>
<dbReference type="EMBL" id="JAVRFI010000027">
    <property type="protein sequence ID" value="MDT0453125.1"/>
    <property type="molecule type" value="Genomic_DNA"/>
</dbReference>